<feature type="transmembrane region" description="Helical" evidence="1">
    <location>
        <begin position="103"/>
        <end position="125"/>
    </location>
</feature>
<dbReference type="AlphaFoldDB" id="A0A117I069"/>
<organism evidence="2 3">
    <name type="scientific">Paenibacillus amylolyticus</name>
    <dbReference type="NCBI Taxonomy" id="1451"/>
    <lineage>
        <taxon>Bacteria</taxon>
        <taxon>Bacillati</taxon>
        <taxon>Bacillota</taxon>
        <taxon>Bacilli</taxon>
        <taxon>Bacillales</taxon>
        <taxon>Paenibacillaceae</taxon>
        <taxon>Paenibacillus</taxon>
    </lineage>
</organism>
<reference evidence="3" key="2">
    <citation type="submission" date="2016-01" db="EMBL/GenBank/DDBJ databases">
        <title>Draft Genome Sequence of Paenibacillus amylolyticus Heshi-A3 that Was Isolated from Fermented Rice Bran with Aging Salted Mackerel, Which Was Named Heshiko as Traditional Fermented Seafood in Japan.</title>
        <authorList>
            <person name="Akuzawa S."/>
            <person name="Nakagawa J."/>
            <person name="Kanekatsu T."/>
            <person name="Kubota E."/>
            <person name="Ohtake R."/>
            <person name="Suzuki T."/>
            <person name="Kanesaki Y."/>
        </authorList>
    </citation>
    <scope>NUCLEOTIDE SEQUENCE [LARGE SCALE GENOMIC DNA]</scope>
    <source>
        <strain evidence="3">Heshi-A3</strain>
    </source>
</reference>
<feature type="transmembrane region" description="Helical" evidence="1">
    <location>
        <begin position="206"/>
        <end position="224"/>
    </location>
</feature>
<keyword evidence="1" id="KW-1133">Transmembrane helix</keyword>
<feature type="transmembrane region" description="Helical" evidence="1">
    <location>
        <begin position="230"/>
        <end position="247"/>
    </location>
</feature>
<dbReference type="RefSeq" id="WP_062833099.1">
    <property type="nucleotide sequence ID" value="NZ_BCNV01000001.1"/>
</dbReference>
<dbReference type="Pfam" id="PF11368">
    <property type="entry name" value="DUF3169"/>
    <property type="match status" value="1"/>
</dbReference>
<dbReference type="Proteomes" id="UP000069697">
    <property type="component" value="Unassembled WGS sequence"/>
</dbReference>
<keyword evidence="1" id="KW-0812">Transmembrane</keyword>
<feature type="transmembrane region" description="Helical" evidence="1">
    <location>
        <begin position="12"/>
        <end position="32"/>
    </location>
</feature>
<evidence type="ECO:0000256" key="1">
    <source>
        <dbReference type="SAM" id="Phobius"/>
    </source>
</evidence>
<proteinExistence type="predicted"/>
<comment type="caution">
    <text evidence="2">The sequence shown here is derived from an EMBL/GenBank/DDBJ whole genome shotgun (WGS) entry which is preliminary data.</text>
</comment>
<protein>
    <recommendedName>
        <fullName evidence="4">DUF3169 family protein</fullName>
    </recommendedName>
</protein>
<gene>
    <name evidence="2" type="ORF">PAHA3_0239</name>
</gene>
<evidence type="ECO:0008006" key="4">
    <source>
        <dbReference type="Google" id="ProtNLM"/>
    </source>
</evidence>
<keyword evidence="1" id="KW-0472">Membrane</keyword>
<evidence type="ECO:0000313" key="2">
    <source>
        <dbReference type="EMBL" id="GAS80175.1"/>
    </source>
</evidence>
<dbReference type="EMBL" id="BCNV01000001">
    <property type="protein sequence ID" value="GAS80175.1"/>
    <property type="molecule type" value="Genomic_DNA"/>
</dbReference>
<name>A0A117I069_PAEAM</name>
<feature type="transmembrane region" description="Helical" evidence="1">
    <location>
        <begin position="137"/>
        <end position="156"/>
    </location>
</feature>
<dbReference type="InterPro" id="IPR021509">
    <property type="entry name" value="DUF3169"/>
</dbReference>
<sequence>MKSSSSSSIKKRLRLPLYAAGGAVVGFIGASGVRKVPSDLNWTLSVYYDYDLLFAVLAASLVVMMLWNIFSLSRTPSVPPMEEDTYGESDSLISPAERSLGKAMILSGFSVIVAFTWAALALSLYASNRNMPNFPELFNLVNLIGACISIFLVVILQSLTLKRYNRYFPDRALDLNSRNMKKDHFEKLDEGEKWIVYRAAYRSFQMMNLLLGVGMLSMVLYSVLFTFAPFPIVMLSIIWIANIGIYYRETYRASNQ</sequence>
<feature type="transmembrane region" description="Helical" evidence="1">
    <location>
        <begin position="52"/>
        <end position="70"/>
    </location>
</feature>
<reference evidence="2 3" key="1">
    <citation type="journal article" date="2016" name="Genome Announc.">
        <title>Draft Genome Sequence of Paenibacillus amylolyticus Heshi-A3, Isolated from Fermented Rice Bran in a Japanese Fermented Seafood Dish.</title>
        <authorList>
            <person name="Akuzawa S."/>
            <person name="Nagaoka J."/>
            <person name="Kanekatsu M."/>
            <person name="Kubota E."/>
            <person name="Ohtake R."/>
            <person name="Suzuki T."/>
            <person name="Kanesaki Y."/>
        </authorList>
    </citation>
    <scope>NUCLEOTIDE SEQUENCE [LARGE SCALE GENOMIC DNA]</scope>
    <source>
        <strain evidence="2 3">Heshi-A3</strain>
    </source>
</reference>
<accession>A0A117I069</accession>
<evidence type="ECO:0000313" key="3">
    <source>
        <dbReference type="Proteomes" id="UP000069697"/>
    </source>
</evidence>